<dbReference type="InterPro" id="IPR001296">
    <property type="entry name" value="Glyco_trans_1"/>
</dbReference>
<evidence type="ECO:0000256" key="2">
    <source>
        <dbReference type="ARBA" id="ARBA00022679"/>
    </source>
</evidence>
<dbReference type="PANTHER" id="PTHR12526:SF510">
    <property type="entry name" value="D-INOSITOL 3-PHOSPHATE GLYCOSYLTRANSFERASE"/>
    <property type="match status" value="1"/>
</dbReference>
<dbReference type="SUPFAM" id="SSF53756">
    <property type="entry name" value="UDP-Glycosyltransferase/glycogen phosphorylase"/>
    <property type="match status" value="1"/>
</dbReference>
<keyword evidence="2 4" id="KW-0808">Transferase</keyword>
<dbReference type="PANTHER" id="PTHR12526">
    <property type="entry name" value="GLYCOSYLTRANSFERASE"/>
    <property type="match status" value="1"/>
</dbReference>
<dbReference type="Gene3D" id="3.40.50.2000">
    <property type="entry name" value="Glycogen Phosphorylase B"/>
    <property type="match status" value="2"/>
</dbReference>
<dbReference type="Pfam" id="PF00534">
    <property type="entry name" value="Glycos_transf_1"/>
    <property type="match status" value="1"/>
</dbReference>
<comment type="caution">
    <text evidence="4">The sequence shown here is derived from an EMBL/GenBank/DDBJ whole genome shotgun (WGS) entry which is preliminary data.</text>
</comment>
<name>A0A5C4W9K8_9ACTN</name>
<evidence type="ECO:0000256" key="1">
    <source>
        <dbReference type="ARBA" id="ARBA00022676"/>
    </source>
</evidence>
<sequence length="315" mass="34533">MYRGRQIVKVFPKLLFAILRAVISSRIVVVRLPGPIGSLAVMWAVLLRRPIVAEVVGDVGDVLGAGTLGPFGRRLRYVAVTVTRLSVRRASAVHYVTDQVLQDRYPAGRDVPTWAFSDVVIPDDVPDWAGKEARLEIIAVGSQEQMYKGHDQLIRAVARLRLDVPGVALRLIGDGRCQPRLVALSEELEVSDIVEFSGWLGHREVFDMVSRAAVFAMPSTTEGRPRALVEAMYVGLPAVGTRVGGIVELLQDEDLVEVGDLDRLCHALRRYLTDQEAANQASQRNRRHVESSLAASARARESWSAGDALAVAATR</sequence>
<keyword evidence="1" id="KW-0328">Glycosyltransferase</keyword>
<dbReference type="CDD" id="cd03801">
    <property type="entry name" value="GT4_PimA-like"/>
    <property type="match status" value="1"/>
</dbReference>
<accession>A0A5C4W9K8</accession>
<dbReference type="GO" id="GO:0016757">
    <property type="term" value="F:glycosyltransferase activity"/>
    <property type="evidence" value="ECO:0007669"/>
    <property type="project" value="UniProtKB-KW"/>
</dbReference>
<evidence type="ECO:0000313" key="4">
    <source>
        <dbReference type="EMBL" id="TNM44165.1"/>
    </source>
</evidence>
<organism evidence="4 5">
    <name type="scientific">Nocardioides albidus</name>
    <dbReference type="NCBI Taxonomy" id="1517589"/>
    <lineage>
        <taxon>Bacteria</taxon>
        <taxon>Bacillati</taxon>
        <taxon>Actinomycetota</taxon>
        <taxon>Actinomycetes</taxon>
        <taxon>Propionibacteriales</taxon>
        <taxon>Nocardioidaceae</taxon>
        <taxon>Nocardioides</taxon>
    </lineage>
</organism>
<proteinExistence type="predicted"/>
<protein>
    <submittedName>
        <fullName evidence="4">Glycosyltransferase family 4 protein</fullName>
    </submittedName>
</protein>
<feature type="domain" description="Glycosyl transferase family 1" evidence="3">
    <location>
        <begin position="133"/>
        <end position="287"/>
    </location>
</feature>
<evidence type="ECO:0000313" key="5">
    <source>
        <dbReference type="Proteomes" id="UP000313231"/>
    </source>
</evidence>
<dbReference type="AlphaFoldDB" id="A0A5C4W9K8"/>
<keyword evidence="5" id="KW-1185">Reference proteome</keyword>
<gene>
    <name evidence="4" type="ORF">FHP29_05515</name>
</gene>
<evidence type="ECO:0000259" key="3">
    <source>
        <dbReference type="Pfam" id="PF00534"/>
    </source>
</evidence>
<dbReference type="Proteomes" id="UP000313231">
    <property type="component" value="Unassembled WGS sequence"/>
</dbReference>
<dbReference type="EMBL" id="VDMP01000018">
    <property type="protein sequence ID" value="TNM44165.1"/>
    <property type="molecule type" value="Genomic_DNA"/>
</dbReference>
<reference evidence="4 5" key="1">
    <citation type="journal article" date="2016" name="Int. J. Syst. Evol. Microbiol.">
        <title>Nocardioides albidus sp. nov., an actinobacterium isolated from garden soil.</title>
        <authorList>
            <person name="Singh H."/>
            <person name="Du J."/>
            <person name="Trinh H."/>
            <person name="Won K."/>
            <person name="Yang J.E."/>
            <person name="Yin C."/>
            <person name="Kook M."/>
            <person name="Yi T.H."/>
        </authorList>
    </citation>
    <scope>NUCLEOTIDE SEQUENCE [LARGE SCALE GENOMIC DNA]</scope>
    <source>
        <strain evidence="4 5">CCTCC AB 2015297</strain>
    </source>
</reference>